<dbReference type="Pfam" id="PF03381">
    <property type="entry name" value="CDC50"/>
    <property type="match status" value="1"/>
</dbReference>
<accession>A0AAD8WGR1</accession>
<evidence type="ECO:0000256" key="2">
    <source>
        <dbReference type="ARBA" id="ARBA00009457"/>
    </source>
</evidence>
<dbReference type="GO" id="GO:0005783">
    <property type="term" value="C:endoplasmic reticulum"/>
    <property type="evidence" value="ECO:0007669"/>
    <property type="project" value="TreeGrafter"/>
</dbReference>
<keyword evidence="3 7" id="KW-0812">Transmembrane</keyword>
<organism evidence="8 9">
    <name type="scientific">Lolium multiflorum</name>
    <name type="common">Italian ryegrass</name>
    <name type="synonym">Lolium perenne subsp. multiflorum</name>
    <dbReference type="NCBI Taxonomy" id="4521"/>
    <lineage>
        <taxon>Eukaryota</taxon>
        <taxon>Viridiplantae</taxon>
        <taxon>Streptophyta</taxon>
        <taxon>Embryophyta</taxon>
        <taxon>Tracheophyta</taxon>
        <taxon>Spermatophyta</taxon>
        <taxon>Magnoliopsida</taxon>
        <taxon>Liliopsida</taxon>
        <taxon>Poales</taxon>
        <taxon>Poaceae</taxon>
        <taxon>BOP clade</taxon>
        <taxon>Pooideae</taxon>
        <taxon>Poodae</taxon>
        <taxon>Poeae</taxon>
        <taxon>Poeae Chloroplast Group 2 (Poeae type)</taxon>
        <taxon>Loliodinae</taxon>
        <taxon>Loliinae</taxon>
        <taxon>Lolium</taxon>
    </lineage>
</organism>
<dbReference type="PANTHER" id="PTHR10926">
    <property type="entry name" value="CELL CYCLE CONTROL PROTEIN 50"/>
    <property type="match status" value="1"/>
</dbReference>
<dbReference type="GO" id="GO:0005794">
    <property type="term" value="C:Golgi apparatus"/>
    <property type="evidence" value="ECO:0007669"/>
    <property type="project" value="TreeGrafter"/>
</dbReference>
<feature type="compositionally biased region" description="Polar residues" evidence="6">
    <location>
        <begin position="32"/>
        <end position="51"/>
    </location>
</feature>
<feature type="region of interest" description="Disordered" evidence="6">
    <location>
        <begin position="1"/>
        <end position="98"/>
    </location>
</feature>
<dbReference type="Proteomes" id="UP001231189">
    <property type="component" value="Unassembled WGS sequence"/>
</dbReference>
<evidence type="ECO:0000313" key="8">
    <source>
        <dbReference type="EMBL" id="KAK1653537.1"/>
    </source>
</evidence>
<evidence type="ECO:0000256" key="6">
    <source>
        <dbReference type="SAM" id="MobiDB-lite"/>
    </source>
</evidence>
<name>A0AAD8WGR1_LOLMU</name>
<comment type="subcellular location">
    <subcellularLocation>
        <location evidence="1">Membrane</location>
    </subcellularLocation>
</comment>
<comment type="caution">
    <text evidence="8">The sequence shown here is derived from an EMBL/GenBank/DDBJ whole genome shotgun (WGS) entry which is preliminary data.</text>
</comment>
<evidence type="ECO:0000256" key="7">
    <source>
        <dbReference type="SAM" id="Phobius"/>
    </source>
</evidence>
<comment type="similarity">
    <text evidence="2">Belongs to the CDC50/LEM3 family.</text>
</comment>
<protein>
    <recommendedName>
        <fullName evidence="10">ALA-interacting subunit</fullName>
    </recommendedName>
</protein>
<dbReference type="GO" id="GO:0005886">
    <property type="term" value="C:plasma membrane"/>
    <property type="evidence" value="ECO:0007669"/>
    <property type="project" value="TreeGrafter"/>
</dbReference>
<gene>
    <name evidence="8" type="ORF">QYE76_071342</name>
</gene>
<dbReference type="PANTHER" id="PTHR10926:SF72">
    <property type="entry name" value="ALA-INTERACTING SUBUNIT"/>
    <property type="match status" value="1"/>
</dbReference>
<keyword evidence="4 7" id="KW-1133">Transmembrane helix</keyword>
<feature type="transmembrane region" description="Helical" evidence="7">
    <location>
        <begin position="411"/>
        <end position="436"/>
    </location>
</feature>
<keyword evidence="9" id="KW-1185">Reference proteome</keyword>
<feature type="transmembrane region" description="Helical" evidence="7">
    <location>
        <begin position="158"/>
        <end position="180"/>
    </location>
</feature>
<dbReference type="InterPro" id="IPR005045">
    <property type="entry name" value="CDC50/LEM3_fam"/>
</dbReference>
<evidence type="ECO:0000256" key="5">
    <source>
        <dbReference type="ARBA" id="ARBA00023136"/>
    </source>
</evidence>
<evidence type="ECO:0000313" key="9">
    <source>
        <dbReference type="Proteomes" id="UP001231189"/>
    </source>
</evidence>
<evidence type="ECO:0000256" key="3">
    <source>
        <dbReference type="ARBA" id="ARBA00022692"/>
    </source>
</evidence>
<keyword evidence="5 7" id="KW-0472">Membrane</keyword>
<feature type="compositionally biased region" description="Low complexity" evidence="6">
    <location>
        <begin position="87"/>
        <end position="96"/>
    </location>
</feature>
<reference evidence="8" key="1">
    <citation type="submission" date="2023-07" db="EMBL/GenBank/DDBJ databases">
        <title>A chromosome-level genome assembly of Lolium multiflorum.</title>
        <authorList>
            <person name="Chen Y."/>
            <person name="Copetti D."/>
            <person name="Kolliker R."/>
            <person name="Studer B."/>
        </authorList>
    </citation>
    <scope>NUCLEOTIDE SEQUENCE</scope>
    <source>
        <strain evidence="8">02402/16</strain>
        <tissue evidence="8">Leaf</tissue>
    </source>
</reference>
<sequence>MWLSDTRTRGGGGDDARTREPPLSCGVRYSTEEFTSTQNPKPRAQLAQNRLSPPDLQLPPLHRATSDPPPPLLLHSSSPVAPGHQRSAASSSSVSSDPCRFEEKTGSFSSICVASDWLLEQMDPSERDGGSRKSNKPKYSKFSQQELPACKPLLTPKLVVTVFLLMAVLFIPIGLAALFASLQVVELVGRYDISCVSKDDKVAFIQNPKIDKTCNITLQVPKYMKSPILVYYQIGNFYQNHRRYVRSRNDKQLRYKNVHLGKECEPEGHAAGGAPIVPCGLVAWSLFNDTFTVKVNGETIEVNKKDIAWKSDKKHKFGNDIYPSNFQKGRLIGGAMLNESIPLSEQEDLIVWMRTAAFPTFRKLYGRIEREIMAKDNITVLIQNNYNTYSFGGSKAVVLSTASWIGGRNNFIGIAYLTIGGLCLFLAFGFTVLYMVKPRKQRQ</sequence>
<feature type="compositionally biased region" description="Basic and acidic residues" evidence="6">
    <location>
        <begin position="1"/>
        <end position="20"/>
    </location>
</feature>
<dbReference type="AlphaFoldDB" id="A0AAD8WGR1"/>
<evidence type="ECO:0008006" key="10">
    <source>
        <dbReference type="Google" id="ProtNLM"/>
    </source>
</evidence>
<evidence type="ECO:0000256" key="1">
    <source>
        <dbReference type="ARBA" id="ARBA00004370"/>
    </source>
</evidence>
<proteinExistence type="inferred from homology"/>
<dbReference type="EMBL" id="JAUUTY010000004">
    <property type="protein sequence ID" value="KAK1653537.1"/>
    <property type="molecule type" value="Genomic_DNA"/>
</dbReference>
<evidence type="ECO:0000256" key="4">
    <source>
        <dbReference type="ARBA" id="ARBA00022989"/>
    </source>
</evidence>